<protein>
    <submittedName>
        <fullName evidence="2">Uncharacterized protein</fullName>
    </submittedName>
</protein>
<sequence length="89" mass="10445">MDAWFLLAFSDILGWGLGEILEESSLENKAEGLWPSGVSRTTTGSQNIYSKEFVFTFNYYFPLWRWQHHNPTKGDRSILKLILQIVYVW</sequence>
<name>A0A9J6A0P2_SOLCO</name>
<feature type="chain" id="PRO_5039914658" evidence="1">
    <location>
        <begin position="19"/>
        <end position="89"/>
    </location>
</feature>
<accession>A0A9J6A0P2</accession>
<dbReference type="Proteomes" id="UP000824120">
    <property type="component" value="Chromosome 3"/>
</dbReference>
<comment type="caution">
    <text evidence="2">The sequence shown here is derived from an EMBL/GenBank/DDBJ whole genome shotgun (WGS) entry which is preliminary data.</text>
</comment>
<gene>
    <name evidence="2" type="ORF">H5410_017511</name>
</gene>
<feature type="signal peptide" evidence="1">
    <location>
        <begin position="1"/>
        <end position="18"/>
    </location>
</feature>
<evidence type="ECO:0000313" key="2">
    <source>
        <dbReference type="EMBL" id="KAG5617687.1"/>
    </source>
</evidence>
<evidence type="ECO:0000313" key="3">
    <source>
        <dbReference type="Proteomes" id="UP000824120"/>
    </source>
</evidence>
<reference evidence="2 3" key="1">
    <citation type="submission" date="2020-09" db="EMBL/GenBank/DDBJ databases">
        <title>De no assembly of potato wild relative species, Solanum commersonii.</title>
        <authorList>
            <person name="Cho K."/>
        </authorList>
    </citation>
    <scope>NUCLEOTIDE SEQUENCE [LARGE SCALE GENOMIC DNA]</scope>
    <source>
        <strain evidence="2">LZ3.2</strain>
        <tissue evidence="2">Leaf</tissue>
    </source>
</reference>
<dbReference type="AlphaFoldDB" id="A0A9J6A0P2"/>
<evidence type="ECO:0000256" key="1">
    <source>
        <dbReference type="SAM" id="SignalP"/>
    </source>
</evidence>
<dbReference type="EMBL" id="JACXVP010000003">
    <property type="protein sequence ID" value="KAG5617687.1"/>
    <property type="molecule type" value="Genomic_DNA"/>
</dbReference>
<keyword evidence="3" id="KW-1185">Reference proteome</keyword>
<proteinExistence type="predicted"/>
<organism evidence="2 3">
    <name type="scientific">Solanum commersonii</name>
    <name type="common">Commerson's wild potato</name>
    <name type="synonym">Commerson's nightshade</name>
    <dbReference type="NCBI Taxonomy" id="4109"/>
    <lineage>
        <taxon>Eukaryota</taxon>
        <taxon>Viridiplantae</taxon>
        <taxon>Streptophyta</taxon>
        <taxon>Embryophyta</taxon>
        <taxon>Tracheophyta</taxon>
        <taxon>Spermatophyta</taxon>
        <taxon>Magnoliopsida</taxon>
        <taxon>eudicotyledons</taxon>
        <taxon>Gunneridae</taxon>
        <taxon>Pentapetalae</taxon>
        <taxon>asterids</taxon>
        <taxon>lamiids</taxon>
        <taxon>Solanales</taxon>
        <taxon>Solanaceae</taxon>
        <taxon>Solanoideae</taxon>
        <taxon>Solaneae</taxon>
        <taxon>Solanum</taxon>
    </lineage>
</organism>
<keyword evidence="1" id="KW-0732">Signal</keyword>